<proteinExistence type="predicted"/>
<gene>
    <name evidence="1" type="ORF">RPIT_07880</name>
</gene>
<accession>A0A1Q2CF40</accession>
<dbReference type="EMBL" id="CP019605">
    <property type="protein sequence ID" value="AQP44734.1"/>
    <property type="molecule type" value="Genomic_DNA"/>
</dbReference>
<dbReference type="AlphaFoldDB" id="A0A1Q2CF40"/>
<organism evidence="1 2">
    <name type="scientific">Tessaracoccus flavus</name>
    <dbReference type="NCBI Taxonomy" id="1610493"/>
    <lineage>
        <taxon>Bacteria</taxon>
        <taxon>Bacillati</taxon>
        <taxon>Actinomycetota</taxon>
        <taxon>Actinomycetes</taxon>
        <taxon>Propionibacteriales</taxon>
        <taxon>Propionibacteriaceae</taxon>
        <taxon>Tessaracoccus</taxon>
    </lineage>
</organism>
<dbReference type="KEGG" id="tfl:RPIT_07880"/>
<keyword evidence="2" id="KW-1185">Reference proteome</keyword>
<evidence type="ECO:0000313" key="1">
    <source>
        <dbReference type="EMBL" id="AQP44734.1"/>
    </source>
</evidence>
<dbReference type="STRING" id="1610493.RPIT_07880"/>
<protein>
    <submittedName>
        <fullName evidence="1">Uncharacterized protein</fullName>
    </submittedName>
</protein>
<name>A0A1Q2CF40_9ACTN</name>
<dbReference type="RefSeq" id="WP_077342094.1">
    <property type="nucleotide sequence ID" value="NZ_CP019605.1"/>
</dbReference>
<reference evidence="1 2" key="1">
    <citation type="journal article" date="2016" name="Int. J. Syst. Evol. Microbiol.">
        <title>Tessaracoccus flavus sp. nov., isolated from the drainage system of a lindane-producing factory.</title>
        <authorList>
            <person name="Kumari R."/>
            <person name="Singh P."/>
            <person name="Schumann P."/>
            <person name="Lal R."/>
        </authorList>
    </citation>
    <scope>NUCLEOTIDE SEQUENCE [LARGE SCALE GENOMIC DNA]</scope>
    <source>
        <strain evidence="1 2">RP1T</strain>
    </source>
</reference>
<evidence type="ECO:0000313" key="2">
    <source>
        <dbReference type="Proteomes" id="UP000188324"/>
    </source>
</evidence>
<sequence>MDSDIDWGVIAATALVGAGMVGFFVVGILAYAGRWARLRLRMILDPEGHRLAGGLWLSLLALPIAVMVLVESPDRGLGPVHWLALVAMAGLLVAMLSLAFNRPARLTRLLTPHWLLSERERLFGPLRPDGRPKGRAG</sequence>
<dbReference type="Proteomes" id="UP000188324">
    <property type="component" value="Chromosome"/>
</dbReference>